<evidence type="ECO:0000313" key="2">
    <source>
        <dbReference type="Proteomes" id="UP000593572"/>
    </source>
</evidence>
<dbReference type="Proteomes" id="UP000593572">
    <property type="component" value="Unassembled WGS sequence"/>
</dbReference>
<accession>A0A7J8MDL3</accession>
<keyword evidence="2" id="KW-1185">Reference proteome</keyword>
<reference evidence="1 2" key="1">
    <citation type="journal article" date="2019" name="Genome Biol. Evol.">
        <title>Insights into the evolution of the New World diploid cottons (Gossypium, subgenus Houzingenia) based on genome sequencing.</title>
        <authorList>
            <person name="Grover C.E."/>
            <person name="Arick M.A. 2nd"/>
            <person name="Thrash A."/>
            <person name="Conover J.L."/>
            <person name="Sanders W.S."/>
            <person name="Peterson D.G."/>
            <person name="Frelichowski J.E."/>
            <person name="Scheffler J.A."/>
            <person name="Scheffler B.E."/>
            <person name="Wendel J.F."/>
        </authorList>
    </citation>
    <scope>NUCLEOTIDE SEQUENCE [LARGE SCALE GENOMIC DNA]</scope>
    <source>
        <strain evidence="1">157</strain>
        <tissue evidence="1">Leaf</tissue>
    </source>
</reference>
<feature type="non-terminal residue" evidence="1">
    <location>
        <position position="116"/>
    </location>
</feature>
<gene>
    <name evidence="1" type="ORF">Golob_007653</name>
</gene>
<dbReference type="EMBL" id="JABEZX010000008">
    <property type="protein sequence ID" value="MBA0562622.1"/>
    <property type="molecule type" value="Genomic_DNA"/>
</dbReference>
<name>A0A7J8MDL3_9ROSI</name>
<proteinExistence type="predicted"/>
<sequence length="116" mass="13313">SSITVDRELLAGRGFLACGHYRPRVQVGPETNQCVDREVKTQDAHILSSMQRVYYHFGECTITIGIVGGWVRTHRMGWLRDTFPELGNYLTEVERIRYAWAYILKMIGGYLMPDSS</sequence>
<organism evidence="1 2">
    <name type="scientific">Gossypium lobatum</name>
    <dbReference type="NCBI Taxonomy" id="34289"/>
    <lineage>
        <taxon>Eukaryota</taxon>
        <taxon>Viridiplantae</taxon>
        <taxon>Streptophyta</taxon>
        <taxon>Embryophyta</taxon>
        <taxon>Tracheophyta</taxon>
        <taxon>Spermatophyta</taxon>
        <taxon>Magnoliopsida</taxon>
        <taxon>eudicotyledons</taxon>
        <taxon>Gunneridae</taxon>
        <taxon>Pentapetalae</taxon>
        <taxon>rosids</taxon>
        <taxon>malvids</taxon>
        <taxon>Malvales</taxon>
        <taxon>Malvaceae</taxon>
        <taxon>Malvoideae</taxon>
        <taxon>Gossypium</taxon>
    </lineage>
</organism>
<protein>
    <submittedName>
        <fullName evidence="1">Uncharacterized protein</fullName>
    </submittedName>
</protein>
<dbReference type="AlphaFoldDB" id="A0A7J8MDL3"/>
<comment type="caution">
    <text evidence="1">The sequence shown here is derived from an EMBL/GenBank/DDBJ whole genome shotgun (WGS) entry which is preliminary data.</text>
</comment>
<evidence type="ECO:0000313" key="1">
    <source>
        <dbReference type="EMBL" id="MBA0562622.1"/>
    </source>
</evidence>